<dbReference type="InterPro" id="IPR009057">
    <property type="entry name" value="Homeodomain-like_sf"/>
</dbReference>
<dbReference type="SMART" id="SM00342">
    <property type="entry name" value="HTH_ARAC"/>
    <property type="match status" value="1"/>
</dbReference>
<organism evidence="5 6">
    <name type="scientific">Eisenbergiella tayi</name>
    <dbReference type="NCBI Taxonomy" id="1432052"/>
    <lineage>
        <taxon>Bacteria</taxon>
        <taxon>Bacillati</taxon>
        <taxon>Bacillota</taxon>
        <taxon>Clostridia</taxon>
        <taxon>Lachnospirales</taxon>
        <taxon>Lachnospiraceae</taxon>
        <taxon>Eisenbergiella</taxon>
    </lineage>
</organism>
<evidence type="ECO:0000313" key="6">
    <source>
        <dbReference type="Proteomes" id="UP000095003"/>
    </source>
</evidence>
<dbReference type="GO" id="GO:0003700">
    <property type="term" value="F:DNA-binding transcription factor activity"/>
    <property type="evidence" value="ECO:0007669"/>
    <property type="project" value="InterPro"/>
</dbReference>
<comment type="caution">
    <text evidence="5">The sequence shown here is derived from an EMBL/GenBank/DDBJ whole genome shotgun (WGS) entry which is preliminary data.</text>
</comment>
<keyword evidence="2" id="KW-0238">DNA-binding</keyword>
<gene>
    <name evidence="5" type="primary">melR_9</name>
    <name evidence="5" type="ORF">BEH84_03138</name>
</gene>
<dbReference type="GO" id="GO:0043565">
    <property type="term" value="F:sequence-specific DNA binding"/>
    <property type="evidence" value="ECO:0007669"/>
    <property type="project" value="InterPro"/>
</dbReference>
<dbReference type="InterPro" id="IPR018062">
    <property type="entry name" value="HTH_AraC-typ_CS"/>
</dbReference>
<evidence type="ECO:0000256" key="3">
    <source>
        <dbReference type="ARBA" id="ARBA00023163"/>
    </source>
</evidence>
<evidence type="ECO:0000256" key="1">
    <source>
        <dbReference type="ARBA" id="ARBA00023015"/>
    </source>
</evidence>
<dbReference type="PROSITE" id="PS00041">
    <property type="entry name" value="HTH_ARAC_FAMILY_1"/>
    <property type="match status" value="1"/>
</dbReference>
<name>A0A1E3APR2_9FIRM</name>
<feature type="domain" description="HTH araC/xylS-type" evidence="4">
    <location>
        <begin position="201"/>
        <end position="299"/>
    </location>
</feature>
<dbReference type="SUPFAM" id="SSF51215">
    <property type="entry name" value="Regulatory protein AraC"/>
    <property type="match status" value="1"/>
</dbReference>
<dbReference type="AlphaFoldDB" id="A0A1E3APR2"/>
<dbReference type="PROSITE" id="PS01124">
    <property type="entry name" value="HTH_ARAC_FAMILY_2"/>
    <property type="match status" value="1"/>
</dbReference>
<evidence type="ECO:0000256" key="2">
    <source>
        <dbReference type="ARBA" id="ARBA00023125"/>
    </source>
</evidence>
<dbReference type="InterPro" id="IPR037923">
    <property type="entry name" value="HTH-like"/>
</dbReference>
<protein>
    <submittedName>
        <fullName evidence="5">Melibiose operon regulatory protein</fullName>
    </submittedName>
</protein>
<dbReference type="SUPFAM" id="SSF46689">
    <property type="entry name" value="Homeodomain-like"/>
    <property type="match status" value="2"/>
</dbReference>
<sequence length="337" mass="39123">MPTKKPKPIVEYRNYYLPSSFPVLLLTGDNWKISDVRSEHLHFHNCLEVGICHTDSGTLEFCSAMTIPFSAGDVTCIPRNIPHTTYSALYTKSRWSYLFFDPRLLFRDMLPPDFNYSMIYDDIHKYLIPAGSSRRIALLAEAAVEELSAMNPDHMLVRSYLYVLYMEIIRFQNPKTQNMQPEIPPPPEKFPYLSRNSLNITPALDFIEDNYMNKFPVDLLAELCHMSPTHFRRNFQSAMHMAPLTYLNTIRIMNACNLLRNTNHTILTISEMTGFSTLSNFNRHFNQMMKVSPKEYRHQTLKGRKPGEIPSIIEYAGWLEPDEAPYPGKQEKAPERI</sequence>
<dbReference type="InterPro" id="IPR018060">
    <property type="entry name" value="HTH_AraC"/>
</dbReference>
<keyword evidence="1" id="KW-0805">Transcription regulation</keyword>
<dbReference type="Proteomes" id="UP000095003">
    <property type="component" value="Unassembled WGS sequence"/>
</dbReference>
<accession>A0A1E3APR2</accession>
<reference evidence="5 6" key="1">
    <citation type="submission" date="2016-07" db="EMBL/GenBank/DDBJ databases">
        <title>Characterization of isolates of Eisenbergiella tayi derived from blood cultures, using whole genome sequencing.</title>
        <authorList>
            <person name="Burdz T."/>
            <person name="Wiebe D."/>
            <person name="Huynh C."/>
            <person name="Bernard K."/>
        </authorList>
    </citation>
    <scope>NUCLEOTIDE SEQUENCE [LARGE SCALE GENOMIC DNA]</scope>
    <source>
        <strain evidence="5 6">NML 120489</strain>
    </source>
</reference>
<dbReference type="Pfam" id="PF12833">
    <property type="entry name" value="HTH_18"/>
    <property type="match status" value="1"/>
</dbReference>
<proteinExistence type="predicted"/>
<dbReference type="Gene3D" id="1.10.10.60">
    <property type="entry name" value="Homeodomain-like"/>
    <property type="match status" value="2"/>
</dbReference>
<evidence type="ECO:0000259" key="4">
    <source>
        <dbReference type="PROSITE" id="PS01124"/>
    </source>
</evidence>
<dbReference type="RefSeq" id="WP_069157547.1">
    <property type="nucleotide sequence ID" value="NZ_DBFYTC010000086.1"/>
</dbReference>
<dbReference type="PANTHER" id="PTHR43280">
    <property type="entry name" value="ARAC-FAMILY TRANSCRIPTIONAL REGULATOR"/>
    <property type="match status" value="1"/>
</dbReference>
<dbReference type="EMBL" id="MCGI01000003">
    <property type="protein sequence ID" value="ODM10709.1"/>
    <property type="molecule type" value="Genomic_DNA"/>
</dbReference>
<keyword evidence="3" id="KW-0804">Transcription</keyword>
<evidence type="ECO:0000313" key="5">
    <source>
        <dbReference type="EMBL" id="ODM10709.1"/>
    </source>
</evidence>
<dbReference type="PANTHER" id="PTHR43280:SF28">
    <property type="entry name" value="HTH-TYPE TRANSCRIPTIONAL ACTIVATOR RHAS"/>
    <property type="match status" value="1"/>
</dbReference>